<dbReference type="Gene3D" id="3.10.450.50">
    <property type="match status" value="1"/>
</dbReference>
<dbReference type="Proteomes" id="UP000653797">
    <property type="component" value="Unassembled WGS sequence"/>
</dbReference>
<comment type="caution">
    <text evidence="1">The sequence shown here is derived from an EMBL/GenBank/DDBJ whole genome shotgun (WGS) entry which is preliminary data.</text>
</comment>
<dbReference type="SUPFAM" id="SSF54427">
    <property type="entry name" value="NTF2-like"/>
    <property type="match status" value="1"/>
</dbReference>
<evidence type="ECO:0000313" key="1">
    <source>
        <dbReference type="EMBL" id="MBD2755445.1"/>
    </source>
</evidence>
<dbReference type="GO" id="GO:0030638">
    <property type="term" value="P:polyketide metabolic process"/>
    <property type="evidence" value="ECO:0007669"/>
    <property type="project" value="InterPro"/>
</dbReference>
<proteinExistence type="predicted"/>
<dbReference type="InterPro" id="IPR009959">
    <property type="entry name" value="Cyclase_SnoaL-like"/>
</dbReference>
<name>A0A927B4U2_9BACT</name>
<evidence type="ECO:0000313" key="2">
    <source>
        <dbReference type="Proteomes" id="UP000653797"/>
    </source>
</evidence>
<dbReference type="InterPro" id="IPR032710">
    <property type="entry name" value="NTF2-like_dom_sf"/>
</dbReference>
<gene>
    <name evidence="1" type="ORF">IC230_21260</name>
</gene>
<reference evidence="1" key="1">
    <citation type="submission" date="2020-09" db="EMBL/GenBank/DDBJ databases">
        <authorList>
            <person name="Kim M.K."/>
        </authorList>
    </citation>
    <scope>NUCLEOTIDE SEQUENCE</scope>
    <source>
        <strain evidence="1">BT704</strain>
    </source>
</reference>
<keyword evidence="2" id="KW-1185">Reference proteome</keyword>
<accession>A0A927B4U2</accession>
<dbReference type="RefSeq" id="WP_191041062.1">
    <property type="nucleotide sequence ID" value="NZ_JACXAA010000008.1"/>
</dbReference>
<sequence>MSLEENKQFMTSFIEEVINQKNLAAADKMVAEDFIEHLPFPGQGPGREGLKFALNSMFIGFPDMKWTVHEQIAEGEKVVTRFSWTGTHQGDFMGIPATQKRVDVWGVVIDVVKNNLFSESRIIMDTIGLLQQLGVMG</sequence>
<protein>
    <submittedName>
        <fullName evidence="1">Ester cyclase</fullName>
    </submittedName>
</protein>
<dbReference type="PANTHER" id="PTHR38436">
    <property type="entry name" value="POLYKETIDE CYCLASE SNOAL-LIKE DOMAIN"/>
    <property type="match status" value="1"/>
</dbReference>
<dbReference type="AlphaFoldDB" id="A0A927B4U2"/>
<dbReference type="PANTHER" id="PTHR38436:SF1">
    <property type="entry name" value="ESTER CYCLASE"/>
    <property type="match status" value="1"/>
</dbReference>
<organism evidence="1 2">
    <name type="scientific">Spirosoma validum</name>
    <dbReference type="NCBI Taxonomy" id="2771355"/>
    <lineage>
        <taxon>Bacteria</taxon>
        <taxon>Pseudomonadati</taxon>
        <taxon>Bacteroidota</taxon>
        <taxon>Cytophagia</taxon>
        <taxon>Cytophagales</taxon>
        <taxon>Cytophagaceae</taxon>
        <taxon>Spirosoma</taxon>
    </lineage>
</organism>
<dbReference type="EMBL" id="JACXAA010000008">
    <property type="protein sequence ID" value="MBD2755445.1"/>
    <property type="molecule type" value="Genomic_DNA"/>
</dbReference>
<dbReference type="Pfam" id="PF07366">
    <property type="entry name" value="SnoaL"/>
    <property type="match status" value="1"/>
</dbReference>